<dbReference type="Pfam" id="PF16875">
    <property type="entry name" value="Glyco_hydro_36N"/>
    <property type="match status" value="1"/>
</dbReference>
<keyword evidence="3" id="KW-0378">Hydrolase</keyword>
<dbReference type="CDD" id="cd14791">
    <property type="entry name" value="GH36"/>
    <property type="match status" value="1"/>
</dbReference>
<dbReference type="InterPro" id="IPR031705">
    <property type="entry name" value="Glyco_hydro_36_C"/>
</dbReference>
<dbReference type="FunFam" id="3.20.20.70:FF:000118">
    <property type="entry name" value="Alpha-galactosidase"/>
    <property type="match status" value="1"/>
</dbReference>
<dbReference type="InterPro" id="IPR013785">
    <property type="entry name" value="Aldolase_TIM"/>
</dbReference>
<evidence type="ECO:0000256" key="2">
    <source>
        <dbReference type="ARBA" id="ARBA00012755"/>
    </source>
</evidence>
<dbReference type="GO" id="GO:0004557">
    <property type="term" value="F:alpha-galactosidase activity"/>
    <property type="evidence" value="ECO:0007669"/>
    <property type="project" value="UniProtKB-EC"/>
</dbReference>
<evidence type="ECO:0000256" key="3">
    <source>
        <dbReference type="ARBA" id="ARBA00022801"/>
    </source>
</evidence>
<dbReference type="Pfam" id="PF16874">
    <property type="entry name" value="Glyco_hydro_36C"/>
    <property type="match status" value="1"/>
</dbReference>
<organism evidence="7">
    <name type="scientific">freshwater metagenome</name>
    <dbReference type="NCBI Taxonomy" id="449393"/>
    <lineage>
        <taxon>unclassified sequences</taxon>
        <taxon>metagenomes</taxon>
        <taxon>ecological metagenomes</taxon>
    </lineage>
</organism>
<dbReference type="PANTHER" id="PTHR43053">
    <property type="entry name" value="GLYCOSIDASE FAMILY 31"/>
    <property type="match status" value="1"/>
</dbReference>
<gene>
    <name evidence="7" type="ORF">UFOPK1458_00572</name>
</gene>
<dbReference type="InterPro" id="IPR013780">
    <property type="entry name" value="Glyco_hydro_b"/>
</dbReference>
<feature type="domain" description="Glycosyl hydrolase family 36 N-terminal" evidence="6">
    <location>
        <begin position="19"/>
        <end position="249"/>
    </location>
</feature>
<dbReference type="SUPFAM" id="SSF51445">
    <property type="entry name" value="(Trans)glycosidases"/>
    <property type="match status" value="1"/>
</dbReference>
<protein>
    <recommendedName>
        <fullName evidence="2">alpha-galactosidase</fullName>
        <ecNumber evidence="2">3.2.1.22</ecNumber>
    </recommendedName>
</protein>
<dbReference type="EMBL" id="CAEZSQ010000115">
    <property type="protein sequence ID" value="CAB4546046.1"/>
    <property type="molecule type" value="Genomic_DNA"/>
</dbReference>
<dbReference type="GO" id="GO:0016052">
    <property type="term" value="P:carbohydrate catabolic process"/>
    <property type="evidence" value="ECO:0007669"/>
    <property type="project" value="InterPro"/>
</dbReference>
<dbReference type="Gene3D" id="3.20.20.70">
    <property type="entry name" value="Aldolase class I"/>
    <property type="match status" value="1"/>
</dbReference>
<reference evidence="7" key="1">
    <citation type="submission" date="2020-05" db="EMBL/GenBank/DDBJ databases">
        <authorList>
            <person name="Chiriac C."/>
            <person name="Salcher M."/>
            <person name="Ghai R."/>
            <person name="Kavagutti S V."/>
        </authorList>
    </citation>
    <scope>NUCLEOTIDE SEQUENCE</scope>
</reference>
<dbReference type="PANTHER" id="PTHR43053:SF3">
    <property type="entry name" value="ALPHA-GALACTOSIDASE C-RELATED"/>
    <property type="match status" value="1"/>
</dbReference>
<dbReference type="AlphaFoldDB" id="A0A6J6C4A5"/>
<evidence type="ECO:0000259" key="5">
    <source>
        <dbReference type="Pfam" id="PF16874"/>
    </source>
</evidence>
<feature type="domain" description="Glycosyl hydrolase family 36 C-terminal" evidence="5">
    <location>
        <begin position="610"/>
        <end position="688"/>
    </location>
</feature>
<dbReference type="PRINTS" id="PR00743">
    <property type="entry name" value="GLHYDRLASE36"/>
</dbReference>
<dbReference type="PROSITE" id="PS00512">
    <property type="entry name" value="ALPHA_GALACTOSIDASE"/>
    <property type="match status" value="1"/>
</dbReference>
<evidence type="ECO:0000313" key="7">
    <source>
        <dbReference type="EMBL" id="CAB4546046.1"/>
    </source>
</evidence>
<dbReference type="EC" id="3.2.1.22" evidence="2"/>
<dbReference type="InterPro" id="IPR000111">
    <property type="entry name" value="Glyco_hydro_27/36_CS"/>
</dbReference>
<dbReference type="Pfam" id="PF02065">
    <property type="entry name" value="Melibiase"/>
    <property type="match status" value="1"/>
</dbReference>
<dbReference type="Gene3D" id="2.70.98.60">
    <property type="entry name" value="alpha-galactosidase from lactobacil brevis"/>
    <property type="match status" value="1"/>
</dbReference>
<name>A0A6J6C4A5_9ZZZZ</name>
<dbReference type="InterPro" id="IPR002252">
    <property type="entry name" value="Glyco_hydro_36"/>
</dbReference>
<dbReference type="InterPro" id="IPR038417">
    <property type="entry name" value="Alpga-gal_N_sf"/>
</dbReference>
<accession>A0A6J6C4A5</accession>
<comment type="catalytic activity">
    <reaction evidence="1">
        <text>Hydrolysis of terminal, non-reducing alpha-D-galactose residues in alpha-D-galactosides, including galactose oligosaccharides, galactomannans and galactolipids.</text>
        <dbReference type="EC" id="3.2.1.22"/>
    </reaction>
</comment>
<evidence type="ECO:0000259" key="6">
    <source>
        <dbReference type="Pfam" id="PF16875"/>
    </source>
</evidence>
<dbReference type="PIRSF" id="PIRSF005536">
    <property type="entry name" value="Agal"/>
    <property type="match status" value="1"/>
</dbReference>
<sequence>MIHLSQARSSIIFEQNDESLRILYWGKKLGEINEKSSESIRSALTKPAFHGGLDIAPGNLILREHSRGWIGHPALRGHRGGVSASNAFSVKSAVQKDQTLVAVFVDSIAGVEIEITYSLTSSDILLIDAKVTNTSEGDYFLEHFLYWLPLPEQADEVLDFYGHWTKERQPQRRSIGYGLISREGFEGRSGHDYTITQVALNHATGFRHGEAWSLAMAWSGNNIHHVERLIDGHKSIGAGEYLLPGEVILKKGQSYAAPRAVATFSDRGLDGLTNNHYSWIRARSYHITKIRPRPLTLNLWEAVYFNHDEEVIKKMVDKAAEIGVERVVLDDGWFGARRNDRAGLGDWVVSKDAWPQGLAPLIKYINDKGIEFGLWFEGEMVNRDSDLYRAHPDWILQEPGRIPVEGRWQQVLDLTKEGAYNHVLGQVDAILSEYNIAYIKWDHNRHLTDPISDGRPVVRKQTEAIYRMFDELKKRHPGLEIESCSSGGGRVDLGMIEHADRFWTSDQNDPLERQQIQRWTGLVIPPEFLGTHVGPTVGHQMHRTHSISFRVLNALFGHAGIEWDINEANEKETEILKEYIAFYKKHRDLLHSGTVVRSDEIIGNAQLYGTVALDKKEAIFTYMQLTSTDNFGPLITTFDGLDKETLYQVTVIEKLSADEFIQKRAPGWWPTLQLNGDQLAHIGLQLPVLKPETGLLFHIKAL</sequence>
<dbReference type="InterPro" id="IPR031704">
    <property type="entry name" value="Glyco_hydro_36_N"/>
</dbReference>
<evidence type="ECO:0000256" key="4">
    <source>
        <dbReference type="ARBA" id="ARBA00023295"/>
    </source>
</evidence>
<dbReference type="Gene3D" id="2.60.40.1180">
    <property type="entry name" value="Golgi alpha-mannosidase II"/>
    <property type="match status" value="1"/>
</dbReference>
<proteinExistence type="predicted"/>
<dbReference type="InterPro" id="IPR050985">
    <property type="entry name" value="Alpha-glycosidase_related"/>
</dbReference>
<evidence type="ECO:0000256" key="1">
    <source>
        <dbReference type="ARBA" id="ARBA00001255"/>
    </source>
</evidence>
<dbReference type="InterPro" id="IPR017853">
    <property type="entry name" value="GH"/>
</dbReference>
<keyword evidence="4" id="KW-0326">Glycosidase</keyword>